<accession>A0ABT5IU14</accession>
<evidence type="ECO:0000259" key="11">
    <source>
        <dbReference type="PROSITE" id="PS50112"/>
    </source>
</evidence>
<dbReference type="EMBL" id="JAQQLF010000002">
    <property type="protein sequence ID" value="MDC7716070.1"/>
    <property type="molecule type" value="Genomic_DNA"/>
</dbReference>
<dbReference type="PROSITE" id="PS50885">
    <property type="entry name" value="HAMP"/>
    <property type="match status" value="1"/>
</dbReference>
<dbReference type="Pfam" id="PF00512">
    <property type="entry name" value="HisKA"/>
    <property type="match status" value="1"/>
</dbReference>
<keyword evidence="8" id="KW-0812">Transmembrane</keyword>
<dbReference type="PROSITE" id="PS50112">
    <property type="entry name" value="PAS"/>
    <property type="match status" value="1"/>
</dbReference>
<feature type="domain" description="Response regulatory" evidence="10">
    <location>
        <begin position="742"/>
        <end position="858"/>
    </location>
</feature>
<dbReference type="CDD" id="cd00082">
    <property type="entry name" value="HisKA"/>
    <property type="match status" value="1"/>
</dbReference>
<dbReference type="InterPro" id="IPR005467">
    <property type="entry name" value="His_kinase_dom"/>
</dbReference>
<keyword evidence="14" id="KW-1185">Reference proteome</keyword>
<dbReference type="RefSeq" id="WP_272750511.1">
    <property type="nucleotide sequence ID" value="NZ_JAQQLF010000002.1"/>
</dbReference>
<feature type="domain" description="PAS" evidence="11">
    <location>
        <begin position="375"/>
        <end position="415"/>
    </location>
</feature>
<dbReference type="SUPFAM" id="SSF52172">
    <property type="entry name" value="CheY-like"/>
    <property type="match status" value="1"/>
</dbReference>
<feature type="domain" description="Histidine kinase" evidence="9">
    <location>
        <begin position="511"/>
        <end position="722"/>
    </location>
</feature>
<dbReference type="InterPro" id="IPR011006">
    <property type="entry name" value="CheY-like_superfamily"/>
</dbReference>
<evidence type="ECO:0000256" key="1">
    <source>
        <dbReference type="ARBA" id="ARBA00000085"/>
    </source>
</evidence>
<comment type="caution">
    <text evidence="13">The sequence shown here is derived from an EMBL/GenBank/DDBJ whole genome shotgun (WGS) entry which is preliminary data.</text>
</comment>
<evidence type="ECO:0000256" key="3">
    <source>
        <dbReference type="ARBA" id="ARBA00012438"/>
    </source>
</evidence>
<dbReference type="SMART" id="SM00387">
    <property type="entry name" value="HATPase_c"/>
    <property type="match status" value="1"/>
</dbReference>
<dbReference type="InterPro" id="IPR003660">
    <property type="entry name" value="HAMP_dom"/>
</dbReference>
<keyword evidence="6" id="KW-0418">Kinase</keyword>
<keyword evidence="4 7" id="KW-0597">Phosphoprotein</keyword>
<keyword evidence="8" id="KW-1133">Transmembrane helix</keyword>
<comment type="subcellular location">
    <subcellularLocation>
        <location evidence="2">Membrane</location>
    </subcellularLocation>
</comment>
<evidence type="ECO:0000256" key="5">
    <source>
        <dbReference type="ARBA" id="ARBA00022679"/>
    </source>
</evidence>
<dbReference type="Pfam" id="PF00672">
    <property type="entry name" value="HAMP"/>
    <property type="match status" value="1"/>
</dbReference>
<dbReference type="InterPro" id="IPR003594">
    <property type="entry name" value="HATPase_dom"/>
</dbReference>
<dbReference type="Pfam" id="PF02518">
    <property type="entry name" value="HATPase_c"/>
    <property type="match status" value="1"/>
</dbReference>
<dbReference type="EC" id="2.7.13.3" evidence="3"/>
<reference evidence="13 14" key="1">
    <citation type="submission" date="2023-01" db="EMBL/GenBank/DDBJ databases">
        <title>Novel species of the genus Vogesella isolated from rivers.</title>
        <authorList>
            <person name="Lu H."/>
        </authorList>
    </citation>
    <scope>NUCLEOTIDE SEQUENCE [LARGE SCALE GENOMIC DNA]</scope>
    <source>
        <strain evidence="13 14">DC21W</strain>
    </source>
</reference>
<keyword evidence="8" id="KW-0472">Membrane</keyword>
<dbReference type="Pfam" id="PF00072">
    <property type="entry name" value="Response_reg"/>
    <property type="match status" value="1"/>
</dbReference>
<dbReference type="Gene3D" id="6.10.340.10">
    <property type="match status" value="1"/>
</dbReference>
<protein>
    <recommendedName>
        <fullName evidence="3">histidine kinase</fullName>
        <ecNumber evidence="3">2.7.13.3</ecNumber>
    </recommendedName>
</protein>
<dbReference type="Gene3D" id="3.40.50.2300">
    <property type="match status" value="1"/>
</dbReference>
<dbReference type="SMART" id="SM00304">
    <property type="entry name" value="HAMP"/>
    <property type="match status" value="1"/>
</dbReference>
<keyword evidence="13" id="KW-0547">Nucleotide-binding</keyword>
<dbReference type="PROSITE" id="PS50110">
    <property type="entry name" value="RESPONSE_REGULATORY"/>
    <property type="match status" value="1"/>
</dbReference>
<evidence type="ECO:0000256" key="8">
    <source>
        <dbReference type="SAM" id="Phobius"/>
    </source>
</evidence>
<evidence type="ECO:0000313" key="13">
    <source>
        <dbReference type="EMBL" id="MDC7716070.1"/>
    </source>
</evidence>
<dbReference type="PANTHER" id="PTHR43065:SF42">
    <property type="entry name" value="TWO-COMPONENT SENSOR PPRA"/>
    <property type="match status" value="1"/>
</dbReference>
<dbReference type="SMART" id="SM00388">
    <property type="entry name" value="HisKA"/>
    <property type="match status" value="1"/>
</dbReference>
<organism evidence="13 14">
    <name type="scientific">Vogesella aquatica</name>
    <dbReference type="NCBI Taxonomy" id="2984206"/>
    <lineage>
        <taxon>Bacteria</taxon>
        <taxon>Pseudomonadati</taxon>
        <taxon>Pseudomonadota</taxon>
        <taxon>Betaproteobacteria</taxon>
        <taxon>Neisseriales</taxon>
        <taxon>Chromobacteriaceae</taxon>
        <taxon>Vogesella</taxon>
    </lineage>
</organism>
<gene>
    <name evidence="13" type="ORF">PQU95_02385</name>
</gene>
<dbReference type="SUPFAM" id="SSF55874">
    <property type="entry name" value="ATPase domain of HSP90 chaperone/DNA topoisomerase II/histidine kinase"/>
    <property type="match status" value="1"/>
</dbReference>
<dbReference type="GO" id="GO:0005524">
    <property type="term" value="F:ATP binding"/>
    <property type="evidence" value="ECO:0007669"/>
    <property type="project" value="UniProtKB-KW"/>
</dbReference>
<sequence length="861" mass="93621">MIPTLLQQLRTQPIRARLQAAFVLLFVLMLVVIVVSISAMRTTLDTLTGFREEVMPELARVLELAEKVSQIAAIAPSLADSYAPETLSRDINRLQALTREIRQLSQNLPPEADRQLAVSSMLEGAERDLSQLLLLSAQRRSSQQILNIYMARLDELGGRLATQHAAQARRAPTLIPLWQTLLAVPLSRDRARLGELQASAEAQMLAMARRGETAQLPDWLVAELEVMVQAPQNLFEQQRELTESGERIAVLLQLYRSNAEHLSRRTASYVQAIRQQADDRSGQMATEIRSGSSSALLLAAIGVAVAMLAAAYVRRVAQRMQAISSVMSRLAGGDTGQLTPATEQADEIGDLARAFQVFRDNLLEKQRLSHGIEAQRRLLQTVFRSMHDGLSVYDEDGKLMVWNPQFPAQLGMAPDCLHSGMPYTALRAAMPAGTRWEAVAGDTVAQPDGSHRIASHAELHLPGGRVLEFMSHAMPEGGWVAVCRDVSARRAAEAQLQQMQKMEVLGQLTGGVAHDFNNILIAILGNLELLEQRADLPAEARQRLERAQAAANKAAALTRRLLAFARRQPLCTERVDVGDMLYEMLDLVEYSVSDGIRVSVDAAEGMVVQVDRGQLENAILNLALNAAQAMGEHGSLQLRVGRIQRDSRDWVAINVQDDGPGIPPEVLPHVLEPFFTTKAQGKGSGLGLSIVYGFVKQSGGELAIHSRQGEGTTVCIELPASAGQCSPQACASALPAVLPARHVLLVEDDADVRDTAQQQLAALGARVSVFASEAALLGWLTAGGEADLVLSDIMLGEGGDGVRLYRTLQVAYPALPVVLTSGLPPEHHARRSDWPAGVPFLAKPYRRDDLARLLAWQAAAP</sequence>
<dbReference type="PROSITE" id="PS50109">
    <property type="entry name" value="HIS_KIN"/>
    <property type="match status" value="1"/>
</dbReference>
<evidence type="ECO:0000313" key="14">
    <source>
        <dbReference type="Proteomes" id="UP001219956"/>
    </source>
</evidence>
<dbReference type="SUPFAM" id="SSF55785">
    <property type="entry name" value="PYP-like sensor domain (PAS domain)"/>
    <property type="match status" value="1"/>
</dbReference>
<evidence type="ECO:0000259" key="9">
    <source>
        <dbReference type="PROSITE" id="PS50109"/>
    </source>
</evidence>
<dbReference type="SMART" id="SM00448">
    <property type="entry name" value="REC"/>
    <property type="match status" value="1"/>
</dbReference>
<dbReference type="InterPro" id="IPR000014">
    <property type="entry name" value="PAS"/>
</dbReference>
<dbReference type="InterPro" id="IPR004358">
    <property type="entry name" value="Sig_transdc_His_kin-like_C"/>
</dbReference>
<keyword evidence="5" id="KW-0808">Transferase</keyword>
<dbReference type="InterPro" id="IPR036097">
    <property type="entry name" value="HisK_dim/P_sf"/>
</dbReference>
<dbReference type="SUPFAM" id="SSF158472">
    <property type="entry name" value="HAMP domain-like"/>
    <property type="match status" value="1"/>
</dbReference>
<dbReference type="Gene3D" id="3.30.450.20">
    <property type="entry name" value="PAS domain"/>
    <property type="match status" value="1"/>
</dbReference>
<dbReference type="SUPFAM" id="SSF47384">
    <property type="entry name" value="Homodimeric domain of signal transducing histidine kinase"/>
    <property type="match status" value="1"/>
</dbReference>
<dbReference type="Gene3D" id="1.10.287.130">
    <property type="match status" value="1"/>
</dbReference>
<evidence type="ECO:0000259" key="12">
    <source>
        <dbReference type="PROSITE" id="PS50885"/>
    </source>
</evidence>
<feature type="modified residue" description="4-aspartylphosphate" evidence="7">
    <location>
        <position position="792"/>
    </location>
</feature>
<feature type="domain" description="HAMP" evidence="12">
    <location>
        <begin position="314"/>
        <end position="367"/>
    </location>
</feature>
<keyword evidence="13" id="KW-0067">ATP-binding</keyword>
<dbReference type="InterPro" id="IPR001789">
    <property type="entry name" value="Sig_transdc_resp-reg_receiver"/>
</dbReference>
<proteinExistence type="predicted"/>
<evidence type="ECO:0000256" key="6">
    <source>
        <dbReference type="ARBA" id="ARBA00022777"/>
    </source>
</evidence>
<dbReference type="InterPro" id="IPR003661">
    <property type="entry name" value="HisK_dim/P_dom"/>
</dbReference>
<dbReference type="PRINTS" id="PR00344">
    <property type="entry name" value="BCTRLSENSOR"/>
</dbReference>
<dbReference type="InterPro" id="IPR036890">
    <property type="entry name" value="HATPase_C_sf"/>
</dbReference>
<dbReference type="CDD" id="cd06225">
    <property type="entry name" value="HAMP"/>
    <property type="match status" value="1"/>
</dbReference>
<feature type="transmembrane region" description="Helical" evidence="8">
    <location>
        <begin position="20"/>
        <end position="40"/>
    </location>
</feature>
<dbReference type="PANTHER" id="PTHR43065">
    <property type="entry name" value="SENSOR HISTIDINE KINASE"/>
    <property type="match status" value="1"/>
</dbReference>
<dbReference type="Pfam" id="PF12860">
    <property type="entry name" value="PAS_7"/>
    <property type="match status" value="1"/>
</dbReference>
<evidence type="ECO:0000259" key="10">
    <source>
        <dbReference type="PROSITE" id="PS50110"/>
    </source>
</evidence>
<dbReference type="Proteomes" id="UP001219956">
    <property type="component" value="Unassembled WGS sequence"/>
</dbReference>
<evidence type="ECO:0000256" key="7">
    <source>
        <dbReference type="PROSITE-ProRule" id="PRU00169"/>
    </source>
</evidence>
<dbReference type="InterPro" id="IPR035965">
    <property type="entry name" value="PAS-like_dom_sf"/>
</dbReference>
<evidence type="ECO:0000256" key="2">
    <source>
        <dbReference type="ARBA" id="ARBA00004370"/>
    </source>
</evidence>
<evidence type="ECO:0000256" key="4">
    <source>
        <dbReference type="ARBA" id="ARBA00022553"/>
    </source>
</evidence>
<dbReference type="Gene3D" id="3.30.565.10">
    <property type="entry name" value="Histidine kinase-like ATPase, C-terminal domain"/>
    <property type="match status" value="1"/>
</dbReference>
<name>A0ABT5IU14_9NEIS</name>
<comment type="catalytic activity">
    <reaction evidence="1">
        <text>ATP + protein L-histidine = ADP + protein N-phospho-L-histidine.</text>
        <dbReference type="EC" id="2.7.13.3"/>
    </reaction>
</comment>